<comment type="caution">
    <text evidence="1">The sequence shown here is derived from an EMBL/GenBank/DDBJ whole genome shotgun (WGS) entry which is preliminary data.</text>
</comment>
<sequence>MNSLYEINLSHLFELCFNYSMVKYAICDSEHYPEDKINRSHFICEVLYSQSSSDIDIEPIYRQLIKIDDEFQYCSYCPSLDSLIHFEKGMIGPPNEYEKVDLPSEPFTLTDHCWEFGDKIGSYLFPKRSTNHREKGVRFGDEIMTNTLRMLDQAINILNGKFYENISLNDLIKEATVSLIKNELPISPELFKNLDIIAVNTYRELLRSGSEQIDLGVKYIKALMECNHEKQNYQSAIAVFTSFLLFDKNKVIQENCNSISEAIIKNGLDIIKISEDFNSIHNVALQDSISDFKRSLLYENLCEHQRSNALTEALNTYLNESNLGLDDKNQEVNSEAINNIFTI</sequence>
<accession>A0ABT6UDT1</accession>
<organism evidence="1 2">
    <name type="scientific">Shewanella xiamenensis</name>
    <dbReference type="NCBI Taxonomy" id="332186"/>
    <lineage>
        <taxon>Bacteria</taxon>
        <taxon>Pseudomonadati</taxon>
        <taxon>Pseudomonadota</taxon>
        <taxon>Gammaproteobacteria</taxon>
        <taxon>Alteromonadales</taxon>
        <taxon>Shewanellaceae</taxon>
        <taxon>Shewanella</taxon>
    </lineage>
</organism>
<evidence type="ECO:0000313" key="2">
    <source>
        <dbReference type="Proteomes" id="UP001159075"/>
    </source>
</evidence>
<evidence type="ECO:0000313" key="1">
    <source>
        <dbReference type="EMBL" id="MDI5832628.1"/>
    </source>
</evidence>
<keyword evidence="2" id="KW-1185">Reference proteome</keyword>
<name>A0ABT6UDT1_9GAMM</name>
<dbReference type="EMBL" id="JAOTLW010000013">
    <property type="protein sequence ID" value="MDI5832628.1"/>
    <property type="molecule type" value="Genomic_DNA"/>
</dbReference>
<proteinExistence type="predicted"/>
<gene>
    <name evidence="1" type="ORF">ODY93_13695</name>
</gene>
<protein>
    <submittedName>
        <fullName evidence="1">Uncharacterized protein</fullName>
    </submittedName>
</protein>
<dbReference type="Proteomes" id="UP001159075">
    <property type="component" value="Unassembled WGS sequence"/>
</dbReference>
<reference evidence="1 2" key="1">
    <citation type="submission" date="2022-09" db="EMBL/GenBank/DDBJ databases">
        <title>The outer-membrane cytochrome OmcA is essential for infection of Shewanella oneidensis by a zebrafish-associated bacteriophage.</title>
        <authorList>
            <person name="Grenfell A.W."/>
            <person name="Intile P."/>
            <person name="Mcfarlane J."/>
            <person name="Leung D."/>
            <person name="Abdalla K."/>
            <person name="Wold M."/>
            <person name="Kees E."/>
            <person name="Gralnick J."/>
        </authorList>
    </citation>
    <scope>NUCLEOTIDE SEQUENCE [LARGE SCALE GENOMIC DNA]</scope>
    <source>
        <strain evidence="1 2">NF-5</strain>
    </source>
</reference>